<organism evidence="2 3">
    <name type="scientific">Lentilactobacillus kisonensis F0435</name>
    <dbReference type="NCBI Taxonomy" id="797516"/>
    <lineage>
        <taxon>Bacteria</taxon>
        <taxon>Bacillati</taxon>
        <taxon>Bacillota</taxon>
        <taxon>Bacilli</taxon>
        <taxon>Lactobacillales</taxon>
        <taxon>Lactobacillaceae</taxon>
        <taxon>Lentilactobacillus</taxon>
    </lineage>
</organism>
<dbReference type="AlphaFoldDB" id="H1LFH5"/>
<dbReference type="PANTHER" id="PTHR37305:SF1">
    <property type="entry name" value="MEMBRANE PROTEIN"/>
    <property type="match status" value="1"/>
</dbReference>
<evidence type="ECO:0000313" key="3">
    <source>
        <dbReference type="Proteomes" id="UP000005025"/>
    </source>
</evidence>
<dbReference type="HOGENOM" id="CLU_050687_1_0_9"/>
<feature type="transmembrane region" description="Helical" evidence="1">
    <location>
        <begin position="143"/>
        <end position="167"/>
    </location>
</feature>
<comment type="caution">
    <text evidence="2">The sequence shown here is derived from an EMBL/GenBank/DDBJ whole genome shotgun (WGS) entry which is preliminary data.</text>
</comment>
<dbReference type="PANTHER" id="PTHR37305">
    <property type="entry name" value="INTEGRAL MEMBRANE PROTEIN-RELATED"/>
    <property type="match status" value="1"/>
</dbReference>
<feature type="transmembrane region" description="Helical" evidence="1">
    <location>
        <begin position="50"/>
        <end position="74"/>
    </location>
</feature>
<proteinExistence type="predicted"/>
<evidence type="ECO:0000256" key="1">
    <source>
        <dbReference type="SAM" id="Phobius"/>
    </source>
</evidence>
<sequence>MDRRQIIMRTNLYREFYKFSHKKVTWFAPLLVLFLMVAFGFATGKDQPQLLAMTCYGSSEGILLTLIIVVSSIFSMEFQNHAILTVLYKSPSKHYVYLAKLIVALGYNLILHLGAILLTFVLTLTGIAKPISWLAVYQYHQPLIINMLTTSSVDFITATLLISIIFLTSCLINSNAVVVTLNMVIIFVGNDISYNFLLQNAHLADFARWNPFNMLDLTKQYYNQAMIQATSLTTFQLIIGASTYVLAFLMTGYLVFRKKRF</sequence>
<dbReference type="PATRIC" id="fig|797516.3.peg.1206"/>
<keyword evidence="1" id="KW-1133">Transmembrane helix</keyword>
<protein>
    <recommendedName>
        <fullName evidence="4">ABC-2 type transporter</fullName>
    </recommendedName>
</protein>
<keyword evidence="1" id="KW-0472">Membrane</keyword>
<dbReference type="EMBL" id="AGRJ01000129">
    <property type="protein sequence ID" value="EHO51800.1"/>
    <property type="molecule type" value="Genomic_DNA"/>
</dbReference>
<feature type="transmembrane region" description="Helical" evidence="1">
    <location>
        <begin position="24"/>
        <end position="44"/>
    </location>
</feature>
<feature type="transmembrane region" description="Helical" evidence="1">
    <location>
        <begin position="95"/>
        <end position="123"/>
    </location>
</feature>
<evidence type="ECO:0000313" key="2">
    <source>
        <dbReference type="EMBL" id="EHO51800.1"/>
    </source>
</evidence>
<gene>
    <name evidence="2" type="ORF">HMPREF9104_01351</name>
</gene>
<evidence type="ECO:0008006" key="4">
    <source>
        <dbReference type="Google" id="ProtNLM"/>
    </source>
</evidence>
<keyword evidence="1" id="KW-0812">Transmembrane</keyword>
<reference evidence="2 3" key="1">
    <citation type="submission" date="2011-09" db="EMBL/GenBank/DDBJ databases">
        <authorList>
            <person name="Weinstock G."/>
            <person name="Sodergren E."/>
            <person name="Clifton S."/>
            <person name="Fulton L."/>
            <person name="Fulton B."/>
            <person name="Courtney L."/>
            <person name="Fronick C."/>
            <person name="Harrison M."/>
            <person name="Strong C."/>
            <person name="Farmer C."/>
            <person name="Delahaunty K."/>
            <person name="Markovic C."/>
            <person name="Hall O."/>
            <person name="Minx P."/>
            <person name="Tomlinson C."/>
            <person name="Mitreva M."/>
            <person name="Hou S."/>
            <person name="Chen J."/>
            <person name="Wollam A."/>
            <person name="Pepin K.H."/>
            <person name="Johnson M."/>
            <person name="Bhonagiri V."/>
            <person name="Zhang X."/>
            <person name="Suruliraj S."/>
            <person name="Warren W."/>
            <person name="Chinwalla A."/>
            <person name="Mardis E.R."/>
            <person name="Wilson R.K."/>
        </authorList>
    </citation>
    <scope>NUCLEOTIDE SEQUENCE [LARGE SCALE GENOMIC DNA]</scope>
    <source>
        <strain evidence="2 3">F0435</strain>
    </source>
</reference>
<dbReference type="Proteomes" id="UP000005025">
    <property type="component" value="Unassembled WGS sequence"/>
</dbReference>
<name>H1LFH5_9LACO</name>
<dbReference type="Pfam" id="PF12730">
    <property type="entry name" value="ABC2_membrane_4"/>
    <property type="match status" value="1"/>
</dbReference>
<feature type="transmembrane region" description="Helical" evidence="1">
    <location>
        <begin position="176"/>
        <end position="197"/>
    </location>
</feature>
<accession>H1LFH5</accession>
<feature type="transmembrane region" description="Helical" evidence="1">
    <location>
        <begin position="235"/>
        <end position="256"/>
    </location>
</feature>
<dbReference type="STRING" id="797516.HMPREF9104_01351"/>